<feature type="compositionally biased region" description="Polar residues" evidence="6">
    <location>
        <begin position="802"/>
        <end position="817"/>
    </location>
</feature>
<dbReference type="GeneID" id="63773627"/>
<comment type="caution">
    <text evidence="8">The sequence shown here is derived from an EMBL/GenBank/DDBJ whole genome shotgun (WGS) entry which is preliminary data.</text>
</comment>
<dbReference type="SUPFAM" id="SSF56091">
    <property type="entry name" value="DNA ligase/mRNA capping enzyme, catalytic domain"/>
    <property type="match status" value="1"/>
</dbReference>
<dbReference type="GO" id="GO:0006303">
    <property type="term" value="P:double-strand break repair via nonhomologous end joining"/>
    <property type="evidence" value="ECO:0007669"/>
    <property type="project" value="TreeGrafter"/>
</dbReference>
<proteinExistence type="inferred from homology"/>
<evidence type="ECO:0000256" key="2">
    <source>
        <dbReference type="ARBA" id="ARBA00022598"/>
    </source>
</evidence>
<dbReference type="GO" id="GO:0005524">
    <property type="term" value="F:ATP binding"/>
    <property type="evidence" value="ECO:0007669"/>
    <property type="project" value="UniProtKB-KW"/>
</dbReference>
<reference evidence="8 9" key="1">
    <citation type="submission" date="2016-07" db="EMBL/GenBank/DDBJ databases">
        <title>Pervasive Adenine N6-methylation of Active Genes in Fungi.</title>
        <authorList>
            <consortium name="DOE Joint Genome Institute"/>
            <person name="Mondo S.J."/>
            <person name="Dannebaum R.O."/>
            <person name="Kuo R.C."/>
            <person name="Labutti K."/>
            <person name="Haridas S."/>
            <person name="Kuo A."/>
            <person name="Salamov A."/>
            <person name="Ahrendt S.R."/>
            <person name="Lipzen A."/>
            <person name="Sullivan W."/>
            <person name="Andreopoulos W.B."/>
            <person name="Clum A."/>
            <person name="Lindquist E."/>
            <person name="Daum C."/>
            <person name="Ramamoorthy G.K."/>
            <person name="Gryganskyi A."/>
            <person name="Culley D."/>
            <person name="Magnuson J.K."/>
            <person name="James T.Y."/>
            <person name="O'Malley M.A."/>
            <person name="Stajich J.E."/>
            <person name="Spatafora J.W."/>
            <person name="Visel A."/>
            <person name="Grigoriev I.V."/>
        </authorList>
    </citation>
    <scope>NUCLEOTIDE SEQUENCE [LARGE SCALE GENOMIC DNA]</scope>
    <source>
        <strain evidence="8 9">CBS 129021</strain>
    </source>
</reference>
<dbReference type="GO" id="GO:0003910">
    <property type="term" value="F:DNA ligase (ATP) activity"/>
    <property type="evidence" value="ECO:0007669"/>
    <property type="project" value="InterPro"/>
</dbReference>
<keyword evidence="3" id="KW-0547">Nucleotide-binding</keyword>
<dbReference type="Proteomes" id="UP000193689">
    <property type="component" value="Unassembled WGS sequence"/>
</dbReference>
<organism evidence="8 9">
    <name type="scientific">Pseudomassariella vexata</name>
    <dbReference type="NCBI Taxonomy" id="1141098"/>
    <lineage>
        <taxon>Eukaryota</taxon>
        <taxon>Fungi</taxon>
        <taxon>Dikarya</taxon>
        <taxon>Ascomycota</taxon>
        <taxon>Pezizomycotina</taxon>
        <taxon>Sordariomycetes</taxon>
        <taxon>Xylariomycetidae</taxon>
        <taxon>Amphisphaeriales</taxon>
        <taxon>Pseudomassariaceae</taxon>
        <taxon>Pseudomassariella</taxon>
    </lineage>
</organism>
<feature type="domain" description="ATP-dependent DNA ligase family profile" evidence="7">
    <location>
        <begin position="373"/>
        <end position="522"/>
    </location>
</feature>
<dbReference type="InterPro" id="IPR012310">
    <property type="entry name" value="DNA_ligase_ATP-dep_cent"/>
</dbReference>
<accession>A0A1Y2EI09</accession>
<evidence type="ECO:0000256" key="1">
    <source>
        <dbReference type="ARBA" id="ARBA00007572"/>
    </source>
</evidence>
<dbReference type="CDD" id="cd08039">
    <property type="entry name" value="Adenylation_DNA_ligase_Fungal"/>
    <property type="match status" value="1"/>
</dbReference>
<dbReference type="PROSITE" id="PS50160">
    <property type="entry name" value="DNA_LIGASE_A3"/>
    <property type="match status" value="1"/>
</dbReference>
<dbReference type="Gene3D" id="2.40.50.140">
    <property type="entry name" value="Nucleic acid-binding proteins"/>
    <property type="match status" value="1"/>
</dbReference>
<dbReference type="InterPro" id="IPR036599">
    <property type="entry name" value="DNA_ligase_N_sf"/>
</dbReference>
<dbReference type="GO" id="GO:0006310">
    <property type="term" value="P:DNA recombination"/>
    <property type="evidence" value="ECO:0007669"/>
    <property type="project" value="InterPro"/>
</dbReference>
<comment type="similarity">
    <text evidence="1">Belongs to the ATP-dependent DNA ligase family.</text>
</comment>
<keyword evidence="2" id="KW-0436">Ligase</keyword>
<dbReference type="Pfam" id="PF04675">
    <property type="entry name" value="DNA_ligase_A_N"/>
    <property type="match status" value="1"/>
</dbReference>
<feature type="region of interest" description="Disordered" evidence="6">
    <location>
        <begin position="670"/>
        <end position="698"/>
    </location>
</feature>
<dbReference type="PANTHER" id="PTHR45997">
    <property type="entry name" value="DNA LIGASE 4"/>
    <property type="match status" value="1"/>
</dbReference>
<dbReference type="Gene3D" id="3.30.470.30">
    <property type="entry name" value="DNA ligase/mRNA capping enzyme"/>
    <property type="match status" value="1"/>
</dbReference>
<gene>
    <name evidence="8" type="ORF">BCR38DRAFT_381585</name>
</gene>
<evidence type="ECO:0000256" key="6">
    <source>
        <dbReference type="SAM" id="MobiDB-lite"/>
    </source>
</evidence>
<dbReference type="AlphaFoldDB" id="A0A1Y2EI09"/>
<feature type="compositionally biased region" description="Low complexity" evidence="6">
    <location>
        <begin position="770"/>
        <end position="788"/>
    </location>
</feature>
<sequence length="1036" mass="116580">MPFPYRYICNLLQQLDDAIHSTRQQKASSDALIKNWFRDHRIPLDAPNVNATAVLHTFLPERRTDRVYGIQAARLQSIIGSALVLGHSRVKELRRWLTPGLGIDLGDCVESILKSTPNPKRTGDEVTVEEIDKILGSIAAACRFSSPKVRATNQAVSSKHADHGLGSIYCRLTARDAKWFTRLILKNYQPIVLVERVVLRNYHVLLPQMMKVRDDLEVAIALLRRGSQVSDETNALAGMLKPVLGTKVGRQPWFKSRSIKHCFDMVGQRNVSCEQKIDGEYCQIHIDLRKHANPVQIFSKSGKDSTQDRQGLHSAIRESLQLGERDCPFKFGCILEGELVVYSDEERKILPFHKIRKHVSRSGAFLGTMEDSQAHDHEHLMIIYYDVLMIDNESLLGVRQSERFRRLERLVTSRTGHAELVRRRMISFSRPNAASLLRDDFAECIVSRGEGLVLKPDEPYFNFSIQRRLYSSCSIKLKKEYILGWGDVGDFAVIGAFYDAAKARVCKIPNLRWTHFFIGCLQNRESARARAEKPRFMVTNIVELSETLLSTVRFHCNPVCVPFDQNESLELDFRGIGNTKQPTEVFLEPLVFDMRCFSFDKGPNSRWWSMRFPIVNRIHFDRTYLDTMSFGELQEAARVAMEAPELEDSQEIRQWVSRLEKADPRGIAVDAVSQETVSTKMTPSPERRRDNGDQRLPSLGVIHRDLTRMSAVGDAQQHAAMTPPWPSTVEASRIRTENNSSTVEGGPASPKRSREVSEDTASAKKQRGLSRSASSATASTKSSFGSSSQNRKRRPLGAIDANISSMEPRSWAQTSEPSRLLELCPPVQESAPPPPAEVVIPSSVAGSFHAAAELPSSPPCVSPIREHVEPRDGTTTRNSTEAQQTTACVHLGPKCALANSAFLLAPCIKNYPWITENLLRGHGIVELATEPESWAAMLRARRSPRKSCPSSSDGEQSPRSIKTLRTRKICLVETRQPSAIQAFLERIENAGLKRRNGQRDWVAVYDWRILEDIAALEAGMPLKDSDPWRSRYFGIA</sequence>
<evidence type="ECO:0000256" key="3">
    <source>
        <dbReference type="ARBA" id="ARBA00022741"/>
    </source>
</evidence>
<dbReference type="PANTHER" id="PTHR45997:SF2">
    <property type="entry name" value="ATP DEPENDENT DNA LIGASE DOMAIN PROTEIN (AFU_ORTHOLOGUE AFUA_5G02430)"/>
    <property type="match status" value="1"/>
</dbReference>
<dbReference type="GO" id="GO:0006297">
    <property type="term" value="P:nucleotide-excision repair, DNA gap filling"/>
    <property type="evidence" value="ECO:0007669"/>
    <property type="project" value="TreeGrafter"/>
</dbReference>
<evidence type="ECO:0000256" key="5">
    <source>
        <dbReference type="ARBA" id="ARBA00023242"/>
    </source>
</evidence>
<dbReference type="Pfam" id="PF01068">
    <property type="entry name" value="DNA_ligase_A_M"/>
    <property type="match status" value="1"/>
</dbReference>
<dbReference type="STRING" id="1141098.A0A1Y2EI09"/>
<feature type="region of interest" description="Disordered" evidence="6">
    <location>
        <begin position="712"/>
        <end position="817"/>
    </location>
</feature>
<dbReference type="RefSeq" id="XP_040720801.1">
    <property type="nucleotide sequence ID" value="XM_040857415.1"/>
</dbReference>
<keyword evidence="4" id="KW-0067">ATP-binding</keyword>
<dbReference type="OrthoDB" id="2160351at2759"/>
<dbReference type="GO" id="GO:0003677">
    <property type="term" value="F:DNA binding"/>
    <property type="evidence" value="ECO:0007669"/>
    <property type="project" value="InterPro"/>
</dbReference>
<keyword evidence="9" id="KW-1185">Reference proteome</keyword>
<dbReference type="Gene3D" id="1.10.3260.10">
    <property type="entry name" value="DNA ligase, ATP-dependent, N-terminal domain"/>
    <property type="match status" value="1"/>
</dbReference>
<dbReference type="InterPro" id="IPR029710">
    <property type="entry name" value="LIG4"/>
</dbReference>
<evidence type="ECO:0000259" key="7">
    <source>
        <dbReference type="PROSITE" id="PS50160"/>
    </source>
</evidence>
<dbReference type="InterPro" id="IPR012308">
    <property type="entry name" value="DNA_ligase_ATP-dep_N"/>
</dbReference>
<name>A0A1Y2EI09_9PEZI</name>
<feature type="region of interest" description="Disordered" evidence="6">
    <location>
        <begin position="939"/>
        <end position="961"/>
    </location>
</feature>
<dbReference type="InterPro" id="IPR012340">
    <property type="entry name" value="NA-bd_OB-fold"/>
</dbReference>
<evidence type="ECO:0000313" key="8">
    <source>
        <dbReference type="EMBL" id="ORY71209.1"/>
    </source>
</evidence>
<protein>
    <recommendedName>
        <fullName evidence="7">ATP-dependent DNA ligase family profile domain-containing protein</fullName>
    </recommendedName>
</protein>
<dbReference type="EMBL" id="MCFJ01000001">
    <property type="protein sequence ID" value="ORY71209.1"/>
    <property type="molecule type" value="Genomic_DNA"/>
</dbReference>
<evidence type="ECO:0000256" key="4">
    <source>
        <dbReference type="ARBA" id="ARBA00022840"/>
    </source>
</evidence>
<dbReference type="GO" id="GO:0032807">
    <property type="term" value="C:DNA ligase IV complex"/>
    <property type="evidence" value="ECO:0007669"/>
    <property type="project" value="TreeGrafter"/>
</dbReference>
<feature type="compositionally biased region" description="Polar residues" evidence="6">
    <location>
        <begin position="673"/>
        <end position="682"/>
    </location>
</feature>
<keyword evidence="5" id="KW-0539">Nucleus</keyword>
<dbReference type="InParanoid" id="A0A1Y2EI09"/>
<evidence type="ECO:0000313" key="9">
    <source>
        <dbReference type="Proteomes" id="UP000193689"/>
    </source>
</evidence>